<dbReference type="GO" id="GO:0003724">
    <property type="term" value="F:RNA helicase activity"/>
    <property type="evidence" value="ECO:0007669"/>
    <property type="project" value="UniProtKB-EC"/>
</dbReference>
<evidence type="ECO:0000313" key="10">
    <source>
        <dbReference type="Proteomes" id="UP000035681"/>
    </source>
</evidence>
<dbReference type="InterPro" id="IPR021673">
    <property type="entry name" value="RLR_CTR"/>
</dbReference>
<evidence type="ECO:0000313" key="12">
    <source>
        <dbReference type="WBParaSite" id="TCONS_00000665.p1"/>
    </source>
</evidence>
<comment type="similarity">
    <text evidence="1">Belongs to the helicase family. RLR subfamily.</text>
</comment>
<evidence type="ECO:0000259" key="9">
    <source>
        <dbReference type="PROSITE" id="PS51789"/>
    </source>
</evidence>
<proteinExistence type="inferred from homology"/>
<dbReference type="InterPro" id="IPR038557">
    <property type="entry name" value="RLR_C_sf"/>
</dbReference>
<dbReference type="PANTHER" id="PTHR14074:SF16">
    <property type="entry name" value="ANTIVIRAL INNATE IMMUNE RESPONSE RECEPTOR RIG-I"/>
    <property type="match status" value="1"/>
</dbReference>
<sequence>MFNPYHKVWRLIWKNNFLEKISNEKSYIAKCLKEKNLLESYNEFAKLHGENFNSFDELFYTWAERYFPEYFDEAINYLKKDIPNSDYFLYGTSKEMMVYVNLLFKKVKDMDGEPLILELLMSNLQITDVLEYYKSLNQDEYEYVISVLKKLYDKFSNVTRLSTGGYIKCLIFCERFIKKNPTTIWEDFLKMLFLLEHKIGNIVDILDPVRASIIRQEKEDIDNKIKELIFSVDINISNPIELKKFRIQSDYADYFNKNGQPKYLEVKNTYILRNYQVELIMYAIRGQNCILMAPTGSGKTLCAVEIMRSHMFDKSIKGEGYRCLFLAPTGPLVLQQFQVLKNYLGDLYTVTTLSKSSSDDEDVLSKILAHDVIVCTPQLFLNNLLYNDQSKQLYFSDLSLIIFDECHHCNSSHQYKQIMNLFHRAEGNFSKPQIVGLTASIGTGKTVTYEGCYDYYLEMAINLDAKRICAVYKNRDTLIKVMKLPVDEIIEVDVNLNILWENLNNTIQIIIDNLLEIDPTSSLNEHLKDFPISDVTKPGYFSKISKLATFKAFIKNPELSQWIDNAVKAFIHIHLVKEVSQLLPISYVDVYCQKYLEDIDSVMKASVSRDIICKHLTNMRNAINDTITNNDNSISKCTPIFEKLLIVCREQIKKLSNSRIIIFVPTRFIAVALYHSIELANKAKNLDMRSGYIIANGNSKIIKQSIADQKVTLEQFRKGTINIIIATTIAEEGLDISECNLVVKYNVGGNEKTLIQRRGRARAQNAKSILLTCNNTYTMAEITNIQKEKIMTEIAQTINCMSHSAFTKELEKKKIDMKKKADEKYENEIERKKQLYGKVYNVCCRQCKNILTKSTTIRKFNTQHIVLDEHIFEKIFIDTQRMANPGLYFSVVADGNCKVCNSNDVELTNKVKLGEIINIDDHFYFKIILRNISFISNVNGDTYEERSKWDAVGNTLFLVPNVSIGELTDYNSNLQKSSKGKYSEFMECKEKLRIQNTNLAIWKKIEEKETKQLEKWID</sequence>
<dbReference type="Gene3D" id="1.20.1320.30">
    <property type="match status" value="1"/>
</dbReference>
<dbReference type="Pfam" id="PF00270">
    <property type="entry name" value="DEAD"/>
    <property type="match status" value="1"/>
</dbReference>
<keyword evidence="2" id="KW-0399">Innate immunity</keyword>
<evidence type="ECO:0000256" key="1">
    <source>
        <dbReference type="ARBA" id="ARBA00006866"/>
    </source>
</evidence>
<dbReference type="GO" id="GO:0005737">
    <property type="term" value="C:cytoplasm"/>
    <property type="evidence" value="ECO:0007669"/>
    <property type="project" value="TreeGrafter"/>
</dbReference>
<accession>A0A0K0ER19</accession>
<comment type="catalytic activity">
    <reaction evidence="6">
        <text>ATP + H2O = ADP + phosphate + H(+)</text>
        <dbReference type="Rhea" id="RHEA:13065"/>
        <dbReference type="ChEBI" id="CHEBI:15377"/>
        <dbReference type="ChEBI" id="CHEBI:15378"/>
        <dbReference type="ChEBI" id="CHEBI:30616"/>
        <dbReference type="ChEBI" id="CHEBI:43474"/>
        <dbReference type="ChEBI" id="CHEBI:456216"/>
        <dbReference type="EC" id="3.6.4.13"/>
    </reaction>
    <physiologicalReaction direction="left-to-right" evidence="6">
        <dbReference type="Rhea" id="RHEA:13066"/>
    </physiologicalReaction>
</comment>
<dbReference type="Gene3D" id="2.170.150.30">
    <property type="entry name" value="RIG-I-like receptor, C-terminal regulatory domain"/>
    <property type="match status" value="1"/>
</dbReference>
<keyword evidence="3" id="KW-0547">Nucleotide-binding</keyword>
<evidence type="ECO:0000256" key="5">
    <source>
        <dbReference type="ARBA" id="ARBA00022859"/>
    </source>
</evidence>
<evidence type="ECO:0000256" key="6">
    <source>
        <dbReference type="ARBA" id="ARBA00049390"/>
    </source>
</evidence>
<protein>
    <submittedName>
        <fullName evidence="11 12">RNA helicase</fullName>
    </submittedName>
</protein>
<organism evidence="11">
    <name type="scientific">Strongyloides stercoralis</name>
    <name type="common">Threadworm</name>
    <dbReference type="NCBI Taxonomy" id="6248"/>
    <lineage>
        <taxon>Eukaryota</taxon>
        <taxon>Metazoa</taxon>
        <taxon>Ecdysozoa</taxon>
        <taxon>Nematoda</taxon>
        <taxon>Chromadorea</taxon>
        <taxon>Rhabditida</taxon>
        <taxon>Tylenchina</taxon>
        <taxon>Panagrolaimomorpha</taxon>
        <taxon>Strongyloidoidea</taxon>
        <taxon>Strongyloididae</taxon>
        <taxon>Strongyloides</taxon>
    </lineage>
</organism>
<dbReference type="PANTHER" id="PTHR14074">
    <property type="entry name" value="HELICASE WITH DEATH DOMAIN-RELATED"/>
    <property type="match status" value="1"/>
</dbReference>
<dbReference type="STRING" id="6248.A0A0K0ER19"/>
<dbReference type="GO" id="GO:0005524">
    <property type="term" value="F:ATP binding"/>
    <property type="evidence" value="ECO:0007669"/>
    <property type="project" value="UniProtKB-KW"/>
</dbReference>
<dbReference type="SMART" id="SM00490">
    <property type="entry name" value="HELICc"/>
    <property type="match status" value="1"/>
</dbReference>
<dbReference type="Pfam" id="PF00271">
    <property type="entry name" value="Helicase_C"/>
    <property type="match status" value="1"/>
</dbReference>
<keyword evidence="5" id="KW-0391">Immunity</keyword>
<dbReference type="Gene3D" id="3.40.50.300">
    <property type="entry name" value="P-loop containing nucleotide triphosphate hydrolases"/>
    <property type="match status" value="2"/>
</dbReference>
<dbReference type="WBParaSite" id="TCONS_00000665.p1">
    <property type="protein sequence ID" value="TCONS_00000665.p1"/>
    <property type="gene ID" value="XLOC_000647"/>
</dbReference>
<dbReference type="SUPFAM" id="SSF52540">
    <property type="entry name" value="P-loop containing nucleoside triphosphate hydrolases"/>
    <property type="match status" value="1"/>
</dbReference>
<evidence type="ECO:0000313" key="11">
    <source>
        <dbReference type="WBParaSite" id="SSTP_0001190100.1"/>
    </source>
</evidence>
<dbReference type="InterPro" id="IPR014001">
    <property type="entry name" value="Helicase_ATP-bd"/>
</dbReference>
<dbReference type="PROSITE" id="PS51789">
    <property type="entry name" value="RLR_CTR"/>
    <property type="match status" value="1"/>
</dbReference>
<evidence type="ECO:0000259" key="8">
    <source>
        <dbReference type="PROSITE" id="PS51194"/>
    </source>
</evidence>
<dbReference type="WBParaSite" id="SSTP_0001190100.1">
    <property type="protein sequence ID" value="SSTP_0001190100.1"/>
    <property type="gene ID" value="SSTP_0001190100"/>
</dbReference>
<evidence type="ECO:0000259" key="7">
    <source>
        <dbReference type="PROSITE" id="PS51192"/>
    </source>
</evidence>
<dbReference type="GO" id="GO:0003676">
    <property type="term" value="F:nucleic acid binding"/>
    <property type="evidence" value="ECO:0007669"/>
    <property type="project" value="InterPro"/>
</dbReference>
<dbReference type="InterPro" id="IPR001650">
    <property type="entry name" value="Helicase_C-like"/>
</dbReference>
<dbReference type="PROSITE" id="PS51192">
    <property type="entry name" value="HELICASE_ATP_BIND_1"/>
    <property type="match status" value="1"/>
</dbReference>
<evidence type="ECO:0000256" key="2">
    <source>
        <dbReference type="ARBA" id="ARBA00022588"/>
    </source>
</evidence>
<reference evidence="11" key="1">
    <citation type="submission" date="2015-08" db="UniProtKB">
        <authorList>
            <consortium name="WormBaseParasite"/>
        </authorList>
    </citation>
    <scope>IDENTIFICATION</scope>
</reference>
<keyword evidence="10" id="KW-1185">Reference proteome</keyword>
<dbReference type="SMART" id="SM00487">
    <property type="entry name" value="DEXDc"/>
    <property type="match status" value="1"/>
</dbReference>
<dbReference type="PROSITE" id="PS51194">
    <property type="entry name" value="HELICASE_CTER"/>
    <property type="match status" value="1"/>
</dbReference>
<dbReference type="InterPro" id="IPR051363">
    <property type="entry name" value="RLR_Helicase"/>
</dbReference>
<dbReference type="InterPro" id="IPR027417">
    <property type="entry name" value="P-loop_NTPase"/>
</dbReference>
<evidence type="ECO:0000256" key="3">
    <source>
        <dbReference type="ARBA" id="ARBA00022741"/>
    </source>
</evidence>
<name>A0A0K0ER19_STRER</name>
<feature type="domain" description="RLR CTR" evidence="9">
    <location>
        <begin position="830"/>
        <end position="969"/>
    </location>
</feature>
<feature type="domain" description="Helicase ATP-binding" evidence="7">
    <location>
        <begin position="280"/>
        <end position="459"/>
    </location>
</feature>
<feature type="domain" description="Helicase C-terminal" evidence="8">
    <location>
        <begin position="640"/>
        <end position="802"/>
    </location>
</feature>
<evidence type="ECO:0000256" key="4">
    <source>
        <dbReference type="ARBA" id="ARBA00022840"/>
    </source>
</evidence>
<dbReference type="InterPro" id="IPR011545">
    <property type="entry name" value="DEAD/DEAH_box_helicase_dom"/>
</dbReference>
<keyword evidence="4" id="KW-0067">ATP-binding</keyword>
<dbReference type="Proteomes" id="UP000035681">
    <property type="component" value="Unplaced"/>
</dbReference>
<dbReference type="AlphaFoldDB" id="A0A0K0ER19"/>
<dbReference type="GO" id="GO:0045087">
    <property type="term" value="P:innate immune response"/>
    <property type="evidence" value="ECO:0007669"/>
    <property type="project" value="UniProtKB-KW"/>
</dbReference>